<dbReference type="AlphaFoldDB" id="A0A5A7TBL3"/>
<comment type="caution">
    <text evidence="4">The sequence shown here is derived from an EMBL/GenBank/DDBJ whole genome shotgun (WGS) entry which is preliminary data.</text>
</comment>
<evidence type="ECO:0000259" key="3">
    <source>
        <dbReference type="Pfam" id="PF16845"/>
    </source>
</evidence>
<dbReference type="OrthoDB" id="2016588at2759"/>
<sequence>MSSYLGGYVPCQESQSEHAKKLCQWAVAEHNKQGHHLTFVSLLKCESQVVDGTNWRLVMKCKDENNYEGNYEAVVWEKILEGFLQLISFFPLLT</sequence>
<keyword evidence="2" id="KW-0789">Thiol protease inhibitor</keyword>
<accession>A0A5A7TBL3</accession>
<proteinExistence type="predicted"/>
<evidence type="ECO:0000313" key="5">
    <source>
        <dbReference type="Proteomes" id="UP000321393"/>
    </source>
</evidence>
<gene>
    <name evidence="4" type="ORF">E6C27_scaffold529G00310</name>
</gene>
<dbReference type="Proteomes" id="UP000321393">
    <property type="component" value="Unassembled WGS sequence"/>
</dbReference>
<protein>
    <submittedName>
        <fullName evidence="4">Cysteine proteinase inhibitor 5-like</fullName>
    </submittedName>
</protein>
<dbReference type="CDD" id="cd00042">
    <property type="entry name" value="CY"/>
    <property type="match status" value="1"/>
</dbReference>
<organism evidence="4 5">
    <name type="scientific">Cucumis melo var. makuwa</name>
    <name type="common">Oriental melon</name>
    <dbReference type="NCBI Taxonomy" id="1194695"/>
    <lineage>
        <taxon>Eukaryota</taxon>
        <taxon>Viridiplantae</taxon>
        <taxon>Streptophyta</taxon>
        <taxon>Embryophyta</taxon>
        <taxon>Tracheophyta</taxon>
        <taxon>Spermatophyta</taxon>
        <taxon>Magnoliopsida</taxon>
        <taxon>eudicotyledons</taxon>
        <taxon>Gunneridae</taxon>
        <taxon>Pentapetalae</taxon>
        <taxon>rosids</taxon>
        <taxon>fabids</taxon>
        <taxon>Cucurbitales</taxon>
        <taxon>Cucurbitaceae</taxon>
        <taxon>Benincaseae</taxon>
        <taxon>Cucumis</taxon>
    </lineage>
</organism>
<reference evidence="4 5" key="1">
    <citation type="submission" date="2019-08" db="EMBL/GenBank/DDBJ databases">
        <title>Draft genome sequences of two oriental melons (Cucumis melo L. var makuwa).</title>
        <authorList>
            <person name="Kwon S.-Y."/>
        </authorList>
    </citation>
    <scope>NUCLEOTIDE SEQUENCE [LARGE SCALE GENOMIC DNA]</scope>
    <source>
        <strain evidence="5">cv. SW 3</strain>
        <tissue evidence="4">Leaf</tissue>
    </source>
</reference>
<dbReference type="PANTHER" id="PTHR47364">
    <property type="entry name" value="CYSTEINE PROTEINASE INHIBITOR 5"/>
    <property type="match status" value="1"/>
</dbReference>
<evidence type="ECO:0000313" key="4">
    <source>
        <dbReference type="EMBL" id="KAA0040710.1"/>
    </source>
</evidence>
<dbReference type="GO" id="GO:0004869">
    <property type="term" value="F:cysteine-type endopeptidase inhibitor activity"/>
    <property type="evidence" value="ECO:0007669"/>
    <property type="project" value="UniProtKB-KW"/>
</dbReference>
<dbReference type="STRING" id="1194695.A0A5A7TBL3"/>
<evidence type="ECO:0000256" key="2">
    <source>
        <dbReference type="ARBA" id="ARBA00022704"/>
    </source>
</evidence>
<dbReference type="InterPro" id="IPR000010">
    <property type="entry name" value="Cystatin_dom"/>
</dbReference>
<keyword evidence="1" id="KW-0646">Protease inhibitor</keyword>
<dbReference type="Pfam" id="PF16845">
    <property type="entry name" value="SQAPI"/>
    <property type="match status" value="1"/>
</dbReference>
<dbReference type="PANTHER" id="PTHR47364:SF2">
    <property type="entry name" value="CYSTEINE PROTEINASE INHIBITOR 5"/>
    <property type="match status" value="1"/>
</dbReference>
<evidence type="ECO:0000256" key="1">
    <source>
        <dbReference type="ARBA" id="ARBA00022690"/>
    </source>
</evidence>
<dbReference type="SUPFAM" id="SSF54403">
    <property type="entry name" value="Cystatin/monellin"/>
    <property type="match status" value="1"/>
</dbReference>
<dbReference type="EMBL" id="SSTE01017161">
    <property type="protein sequence ID" value="KAA0040710.1"/>
    <property type="molecule type" value="Genomic_DNA"/>
</dbReference>
<dbReference type="InterPro" id="IPR046350">
    <property type="entry name" value="Cystatin_sf"/>
</dbReference>
<name>A0A5A7TBL3_CUCMM</name>
<feature type="domain" description="Cystatin" evidence="3">
    <location>
        <begin position="15"/>
        <end position="90"/>
    </location>
</feature>
<dbReference type="Gene3D" id="3.10.450.10">
    <property type="match status" value="1"/>
</dbReference>